<evidence type="ECO:0000256" key="1">
    <source>
        <dbReference type="SAM" id="MobiDB-lite"/>
    </source>
</evidence>
<feature type="region of interest" description="Disordered" evidence="1">
    <location>
        <begin position="712"/>
        <end position="763"/>
    </location>
</feature>
<evidence type="ECO:0000313" key="2">
    <source>
        <dbReference type="EMBL" id="GBH22879.1"/>
    </source>
</evidence>
<proteinExistence type="predicted"/>
<organism evidence="2">
    <name type="scientific">viral metagenome</name>
    <dbReference type="NCBI Taxonomy" id="1070528"/>
    <lineage>
        <taxon>unclassified sequences</taxon>
        <taxon>metagenomes</taxon>
        <taxon>organismal metagenomes</taxon>
    </lineage>
</organism>
<sequence length="763" mass="85519">MQNTQIHQIGDTLRTKTGNMLHSLYFGQLFNRKVSVPVRVSTTQFLLDFRTTLQEIYEDKESMSQGLVDTILGLLIKTNQTLGTDEIIKKLEAADVIPQSIIGENGEIKEDGRERLSKMVTQLESKIATHTVQSGLSNIIVSDVLSYKDNQTFDLSSLQNVGMEEVSNVVHWAQVFWNQFISQAGGDVLATDLAAKARGSELLKGCRNMYYLFRSGTGAHVEARESYVFDKIFEAIHGEDEKLVEWDPIMKNKIYEVGKSQMPDIGFADTISAFMWSCSTIMGLSPTLENGSESLAGMVDQQVLGIDSQKFYVPTEAGIMDPERVKKHYKLTYLLHLIKRFIADDPGQFMATVNNSIAGNRFFDAKGMEQIFNEELYCLSIAFEAFKDTAYFYRKLYKSDAVLFEDWADVPPQHKSLVIKHVEDGMFDNAKQFMKASDHPAYWTQKAHLFTQEGTDLNVGPLFAEPFISQTAWADMPWERVVSSDKSSSMLRRIAGRPVLNGSWWDMSDAKLPFDRDTIAHRSLVSPKFTFQIRAAESIMSNDIVKAKYTCYPKDQMIRELSRMEDTGFTLMIKKMGEERYFTSAAELSNALRIPVNIASAIWDSTPLAGWATEEQPGKEFWDLSALEGIMFVMKPSAAKYYEYSELESSTNAFNLLPFVAEYPCVIEQHDNMFRTIDPLPLTEDGITFTPVGSPGNNHKPETFTDAQIQQSTVAKAKTAGAKPGLTDTKGKVKTPPTANPITGEQSDDGSESIDSGSKPKKG</sequence>
<comment type="caution">
    <text evidence="2">The sequence shown here is derived from an EMBL/GenBank/DDBJ whole genome shotgun (WGS) entry which is preliminary data.</text>
</comment>
<protein>
    <submittedName>
        <fullName evidence="2">Uncharacterized protein</fullName>
    </submittedName>
</protein>
<dbReference type="AlphaFoldDB" id="A0A2V0RC03"/>
<reference evidence="2" key="1">
    <citation type="submission" date="2017-04" db="EMBL/GenBank/DDBJ databases">
        <title>Unveiling RNA virosphere associated with marine microorganisms.</title>
        <authorList>
            <person name="Urayama S."/>
            <person name="Takaki Y."/>
            <person name="Nishi S."/>
            <person name="Yoshida Y."/>
            <person name="Deguchi S."/>
            <person name="Takai K."/>
            <person name="Nunoura T."/>
        </authorList>
    </citation>
    <scope>NUCLEOTIDE SEQUENCE</scope>
</reference>
<dbReference type="EMBL" id="BDQE01000142">
    <property type="protein sequence ID" value="GBH22879.1"/>
    <property type="molecule type" value="Genomic_RNA"/>
</dbReference>
<name>A0A2V0RC03_9ZZZZ</name>
<accession>A0A2V0RC03</accession>